<dbReference type="EMBL" id="FRCP01000007">
    <property type="protein sequence ID" value="SHM21307.1"/>
    <property type="molecule type" value="Genomic_DNA"/>
</dbReference>
<keyword evidence="2" id="KW-1133">Transmembrane helix</keyword>
<dbReference type="PANTHER" id="PTHR33393:SF13">
    <property type="entry name" value="PGA BIOSYNTHESIS PROTEIN CAPA"/>
    <property type="match status" value="1"/>
</dbReference>
<gene>
    <name evidence="4" type="ORF">SAMN02746066_01192</name>
</gene>
<protein>
    <submittedName>
        <fullName evidence="4">Poly-gamma-glutamate synthesis protein (Capsule biosynthesis protein)</fullName>
    </submittedName>
</protein>
<sequence>MKKRRLYKLLLFDVIALAIIFVAVVCIRLDISFEVQNHKADQSELLFTQTLMKSTETLAKERLSLSVAGFNNKDWLVDDERPSQEDVVEENTTVLDEVHMAIAGDVLFSTSPLNKYDSGNGITSILSADLLDTMNSSDITMVNLEFPFSTRGVQMENKQYTFKADPSRGPILKEMGVDIVSLANNHTLDFGTEALLDTITTLREYNIRSVGAGEDLEAAKNPSVITIKGRNIAILGASRVIPVTDWNATKYSPGVFTTYDPTLLIEEIKLAKQSNDLVIVYVHWGIEKEEYPKEYQRTMAKQYIDAGADLVLGSHPHVLQGIEFYNGKPIVYSLGNFVFGHTIERTVLLDVTIDEQNLCNIRLIPCETKDAYTHTITSDDKVHEFYSYYEGISYGIKIDKYGNVIKE</sequence>
<accession>A0A1M7GZG2</accession>
<dbReference type="InterPro" id="IPR029052">
    <property type="entry name" value="Metallo-depent_PP-like"/>
</dbReference>
<dbReference type="InterPro" id="IPR019079">
    <property type="entry name" value="Capsule_synth_CapA"/>
</dbReference>
<dbReference type="SMART" id="SM00854">
    <property type="entry name" value="PGA_cap"/>
    <property type="match status" value="1"/>
</dbReference>
<dbReference type="Gene3D" id="3.60.21.10">
    <property type="match status" value="1"/>
</dbReference>
<keyword evidence="2" id="KW-0472">Membrane</keyword>
<dbReference type="PANTHER" id="PTHR33393">
    <property type="entry name" value="POLYGLUTAMINE SYNTHESIS ACCESSORY PROTEIN RV0574C-RELATED"/>
    <property type="match status" value="1"/>
</dbReference>
<evidence type="ECO:0000313" key="5">
    <source>
        <dbReference type="Proteomes" id="UP000184038"/>
    </source>
</evidence>
<dbReference type="CDD" id="cd07381">
    <property type="entry name" value="MPP_CapA"/>
    <property type="match status" value="1"/>
</dbReference>
<organism evidence="4 5">
    <name type="scientific">Anaerosporobacter mobilis DSM 15930</name>
    <dbReference type="NCBI Taxonomy" id="1120996"/>
    <lineage>
        <taxon>Bacteria</taxon>
        <taxon>Bacillati</taxon>
        <taxon>Bacillota</taxon>
        <taxon>Clostridia</taxon>
        <taxon>Lachnospirales</taxon>
        <taxon>Lachnospiraceae</taxon>
        <taxon>Anaerosporobacter</taxon>
    </lineage>
</organism>
<feature type="domain" description="Capsule synthesis protein CapA" evidence="3">
    <location>
        <begin position="99"/>
        <end position="341"/>
    </location>
</feature>
<dbReference type="Pfam" id="PF09587">
    <property type="entry name" value="PGA_cap"/>
    <property type="match status" value="1"/>
</dbReference>
<comment type="similarity">
    <text evidence="1">Belongs to the CapA family.</text>
</comment>
<keyword evidence="5" id="KW-1185">Reference proteome</keyword>
<dbReference type="InterPro" id="IPR052169">
    <property type="entry name" value="CW_Biosynth-Accessory"/>
</dbReference>
<reference evidence="4 5" key="1">
    <citation type="submission" date="2016-11" db="EMBL/GenBank/DDBJ databases">
        <authorList>
            <person name="Jaros S."/>
            <person name="Januszkiewicz K."/>
            <person name="Wedrychowicz H."/>
        </authorList>
    </citation>
    <scope>NUCLEOTIDE SEQUENCE [LARGE SCALE GENOMIC DNA]</scope>
    <source>
        <strain evidence="4 5">DSM 15930</strain>
    </source>
</reference>
<dbReference type="Proteomes" id="UP000184038">
    <property type="component" value="Unassembled WGS sequence"/>
</dbReference>
<evidence type="ECO:0000259" key="3">
    <source>
        <dbReference type="SMART" id="SM00854"/>
    </source>
</evidence>
<dbReference type="AlphaFoldDB" id="A0A1M7GZG2"/>
<name>A0A1M7GZG2_9FIRM</name>
<keyword evidence="2" id="KW-0812">Transmembrane</keyword>
<evidence type="ECO:0000256" key="2">
    <source>
        <dbReference type="SAM" id="Phobius"/>
    </source>
</evidence>
<dbReference type="RefSeq" id="WP_073284497.1">
    <property type="nucleotide sequence ID" value="NZ_FRCP01000007.1"/>
</dbReference>
<dbReference type="SUPFAM" id="SSF56300">
    <property type="entry name" value="Metallo-dependent phosphatases"/>
    <property type="match status" value="1"/>
</dbReference>
<feature type="transmembrane region" description="Helical" evidence="2">
    <location>
        <begin position="9"/>
        <end position="31"/>
    </location>
</feature>
<evidence type="ECO:0000256" key="1">
    <source>
        <dbReference type="ARBA" id="ARBA00005662"/>
    </source>
</evidence>
<dbReference type="STRING" id="1120996.SAMN02746066_01192"/>
<evidence type="ECO:0000313" key="4">
    <source>
        <dbReference type="EMBL" id="SHM21307.1"/>
    </source>
</evidence>
<proteinExistence type="inferred from homology"/>